<reference evidence="1" key="1">
    <citation type="submission" date="2020-11" db="EMBL/GenBank/DDBJ databases">
        <authorList>
            <person name="Whitehead M."/>
        </authorList>
    </citation>
    <scope>NUCLEOTIDE SEQUENCE</scope>
    <source>
        <strain evidence="1">EGII</strain>
    </source>
</reference>
<sequence>MATTTTVRKPINALIKYTTLRIEARSYIGVFNGRGGSTVTETQAPRSMDHGRPLLDECTNACVRTIER</sequence>
<proteinExistence type="predicted"/>
<keyword evidence="2" id="KW-1185">Reference proteome</keyword>
<dbReference type="AlphaFoldDB" id="A0A811UPE0"/>
<evidence type="ECO:0000313" key="2">
    <source>
        <dbReference type="Proteomes" id="UP000606786"/>
    </source>
</evidence>
<organism evidence="1 2">
    <name type="scientific">Ceratitis capitata</name>
    <name type="common">Mediterranean fruit fly</name>
    <name type="synonym">Tephritis capitata</name>
    <dbReference type="NCBI Taxonomy" id="7213"/>
    <lineage>
        <taxon>Eukaryota</taxon>
        <taxon>Metazoa</taxon>
        <taxon>Ecdysozoa</taxon>
        <taxon>Arthropoda</taxon>
        <taxon>Hexapoda</taxon>
        <taxon>Insecta</taxon>
        <taxon>Pterygota</taxon>
        <taxon>Neoptera</taxon>
        <taxon>Endopterygota</taxon>
        <taxon>Diptera</taxon>
        <taxon>Brachycera</taxon>
        <taxon>Muscomorpha</taxon>
        <taxon>Tephritoidea</taxon>
        <taxon>Tephritidae</taxon>
        <taxon>Ceratitis</taxon>
        <taxon>Ceratitis</taxon>
    </lineage>
</organism>
<protein>
    <submittedName>
        <fullName evidence="1">(Mediterranean fruit fly) hypothetical protein</fullName>
    </submittedName>
</protein>
<name>A0A811UPE0_CERCA</name>
<dbReference type="Proteomes" id="UP000606786">
    <property type="component" value="Unassembled WGS sequence"/>
</dbReference>
<comment type="caution">
    <text evidence="1">The sequence shown here is derived from an EMBL/GenBank/DDBJ whole genome shotgun (WGS) entry which is preliminary data.</text>
</comment>
<dbReference type="EMBL" id="CAJHJT010000012">
    <property type="protein sequence ID" value="CAD7000614.1"/>
    <property type="molecule type" value="Genomic_DNA"/>
</dbReference>
<gene>
    <name evidence="1" type="ORF">CCAP1982_LOCUS9088</name>
</gene>
<accession>A0A811UPE0</accession>
<evidence type="ECO:0000313" key="1">
    <source>
        <dbReference type="EMBL" id="CAD7000614.1"/>
    </source>
</evidence>